<sequence>MNKELTLSELLTQRCVNFSHSEKAIEIIDDGIEKLFKDLVSDAFRSYGNFGKLLTKSFENALPNNISNVIDLQKYNHMIVSKIKEEWVKSSVHNNIQQRIVELAEEFTSELTAPRYIMASKLWAAFIESNQEQAYEERWESPKVIIDEHDDGYLWLGLDPEASSSYRYMSSNKTSTYECKIMLALSPNGTDEEDRQIYELFYGHLDNTNVLGKKVISAYSKFDKLIMSLYYGG</sequence>
<evidence type="ECO:0000313" key="2">
    <source>
        <dbReference type="Proteomes" id="UP000295598"/>
    </source>
</evidence>
<dbReference type="AlphaFoldDB" id="A0A4R4IM48"/>
<proteinExistence type="predicted"/>
<gene>
    <name evidence="1" type="ORF">C5467_24455</name>
</gene>
<protein>
    <submittedName>
        <fullName evidence="1">Uncharacterized protein</fullName>
    </submittedName>
</protein>
<dbReference type="RefSeq" id="WP_132356498.1">
    <property type="nucleotide sequence ID" value="NZ_CAWOJO010000139.1"/>
</dbReference>
<feature type="non-terminal residue" evidence="1">
    <location>
        <position position="233"/>
    </location>
</feature>
<reference evidence="1 2" key="1">
    <citation type="journal article" date="2019" name="Int. J. Syst. Evol. Microbiol.">
        <title>Photorhabdus khanii subsp. guanajuatensis subsp. nov., isolated from Heterorhabditis atacamensis, and Photorhabdus luminescens subsp. mexicana subsp. nov., isolated from Heterorhabditis mexicana entomopathogenic nematodes.</title>
        <authorList>
            <person name="Machado R.A.R."/>
            <person name="Bruno P."/>
            <person name="Arce C.C.M."/>
            <person name="Liechti N."/>
            <person name="Kohler A."/>
            <person name="Bernal J."/>
            <person name="Bruggmann R."/>
            <person name="Turlings T.C.J."/>
        </authorList>
    </citation>
    <scope>NUCLEOTIDE SEQUENCE [LARGE SCALE GENOMIC DNA]</scope>
    <source>
        <strain evidence="1 2">MEX20-17</strain>
    </source>
</reference>
<accession>A0A4R4IM48</accession>
<dbReference type="Proteomes" id="UP000295598">
    <property type="component" value="Unassembled WGS sequence"/>
</dbReference>
<evidence type="ECO:0000313" key="1">
    <source>
        <dbReference type="EMBL" id="TDB41608.1"/>
    </source>
</evidence>
<name>A0A4R4IM48_9GAMM</name>
<dbReference type="EMBL" id="PUJY01000139">
    <property type="protein sequence ID" value="TDB41608.1"/>
    <property type="molecule type" value="Genomic_DNA"/>
</dbReference>
<organism evidence="1 2">
    <name type="scientific">Photorhabdus khanii subsp. guanajuatensis</name>
    <dbReference type="NCBI Taxonomy" id="2100166"/>
    <lineage>
        <taxon>Bacteria</taxon>
        <taxon>Pseudomonadati</taxon>
        <taxon>Pseudomonadota</taxon>
        <taxon>Gammaproteobacteria</taxon>
        <taxon>Enterobacterales</taxon>
        <taxon>Morganellaceae</taxon>
        <taxon>Photorhabdus</taxon>
    </lineage>
</organism>
<comment type="caution">
    <text evidence="1">The sequence shown here is derived from an EMBL/GenBank/DDBJ whole genome shotgun (WGS) entry which is preliminary data.</text>
</comment>